<name>A0A498D3X3_9BACI</name>
<dbReference type="OrthoDB" id="2888484at2"/>
<dbReference type="Proteomes" id="UP000270219">
    <property type="component" value="Unassembled WGS sequence"/>
</dbReference>
<sequence>MFRQIVEGDNLYFTILEGESGLYRYSLLDKETSHVITEEIDYFNVKGNTIYYSTTTVEVDRSIYKVNQDGEEKQDLGTVIYSINIFDDYLIGEYSRQGFVQYITINRENIMDL</sequence>
<gene>
    <name evidence="2" type="ORF">D8M04_13965</name>
</gene>
<proteinExistence type="predicted"/>
<dbReference type="RefSeq" id="WP_121524013.1">
    <property type="nucleotide sequence ID" value="NZ_RCHR01000005.1"/>
</dbReference>
<dbReference type="InterPro" id="IPR032485">
    <property type="entry name" value="LRP1-like_beta_prop"/>
</dbReference>
<feature type="domain" description="Prolow-density lipoprotein receptor-related protein 1-like beta-propeller" evidence="1">
    <location>
        <begin position="4"/>
        <end position="91"/>
    </location>
</feature>
<dbReference type="EMBL" id="RCHR01000005">
    <property type="protein sequence ID" value="RLL42659.1"/>
    <property type="molecule type" value="Genomic_DNA"/>
</dbReference>
<protein>
    <submittedName>
        <fullName evidence="2">DUF5050 domain-containing protein</fullName>
    </submittedName>
</protein>
<accession>A0A498D3X3</accession>
<comment type="caution">
    <text evidence="2">The sequence shown here is derived from an EMBL/GenBank/DDBJ whole genome shotgun (WGS) entry which is preliminary data.</text>
</comment>
<evidence type="ECO:0000313" key="3">
    <source>
        <dbReference type="Proteomes" id="UP000270219"/>
    </source>
</evidence>
<organism evidence="2 3">
    <name type="scientific">Oceanobacillus piezotolerans</name>
    <dbReference type="NCBI Taxonomy" id="2448030"/>
    <lineage>
        <taxon>Bacteria</taxon>
        <taxon>Bacillati</taxon>
        <taxon>Bacillota</taxon>
        <taxon>Bacilli</taxon>
        <taxon>Bacillales</taxon>
        <taxon>Bacillaceae</taxon>
        <taxon>Oceanobacillus</taxon>
    </lineage>
</organism>
<evidence type="ECO:0000313" key="2">
    <source>
        <dbReference type="EMBL" id="RLL42659.1"/>
    </source>
</evidence>
<reference evidence="2 3" key="1">
    <citation type="submission" date="2018-10" db="EMBL/GenBank/DDBJ databases">
        <title>Oceanobacillus sp. YLB-02 draft genome.</title>
        <authorList>
            <person name="Yu L."/>
        </authorList>
    </citation>
    <scope>NUCLEOTIDE SEQUENCE [LARGE SCALE GENOMIC DNA]</scope>
    <source>
        <strain evidence="2 3">YLB-02</strain>
    </source>
</reference>
<dbReference type="AlphaFoldDB" id="A0A498D3X3"/>
<evidence type="ECO:0000259" key="1">
    <source>
        <dbReference type="Pfam" id="PF16472"/>
    </source>
</evidence>
<dbReference type="Pfam" id="PF16472">
    <property type="entry name" value="DUF5050"/>
    <property type="match status" value="1"/>
</dbReference>
<keyword evidence="3" id="KW-1185">Reference proteome</keyword>